<name>A0ABR8LV29_9FLAO</name>
<protein>
    <recommendedName>
        <fullName evidence="8">Magnesium transport protein CorA</fullName>
    </recommendedName>
</protein>
<evidence type="ECO:0000256" key="7">
    <source>
        <dbReference type="ARBA" id="ARBA00023136"/>
    </source>
</evidence>
<comment type="subcellular location">
    <subcellularLocation>
        <location evidence="1">Cell membrane</location>
        <topology evidence="1">Multi-pass membrane protein</topology>
    </subcellularLocation>
    <subcellularLocation>
        <location evidence="8">Membrane</location>
        <topology evidence="8">Multi-pass membrane protein</topology>
    </subcellularLocation>
</comment>
<evidence type="ECO:0000256" key="5">
    <source>
        <dbReference type="ARBA" id="ARBA00022692"/>
    </source>
</evidence>
<evidence type="ECO:0000256" key="8">
    <source>
        <dbReference type="RuleBase" id="RU362010"/>
    </source>
</evidence>
<evidence type="ECO:0000313" key="9">
    <source>
        <dbReference type="EMBL" id="MBD3863695.1"/>
    </source>
</evidence>
<dbReference type="EMBL" id="JACXXH010000005">
    <property type="protein sequence ID" value="MBD3863695.1"/>
    <property type="molecule type" value="Genomic_DNA"/>
</dbReference>
<comment type="caution">
    <text evidence="9">The sequence shown here is derived from an EMBL/GenBank/DDBJ whole genome shotgun (WGS) entry which is preliminary data.</text>
</comment>
<evidence type="ECO:0000256" key="1">
    <source>
        <dbReference type="ARBA" id="ARBA00004651"/>
    </source>
</evidence>
<feature type="transmembrane region" description="Helical" evidence="8">
    <location>
        <begin position="301"/>
        <end position="321"/>
    </location>
</feature>
<evidence type="ECO:0000256" key="4">
    <source>
        <dbReference type="ARBA" id="ARBA00022475"/>
    </source>
</evidence>
<keyword evidence="8" id="KW-0460">Magnesium</keyword>
<dbReference type="SUPFAM" id="SSF144083">
    <property type="entry name" value="Magnesium transport protein CorA, transmembrane region"/>
    <property type="match status" value="1"/>
</dbReference>
<dbReference type="CDD" id="cd12828">
    <property type="entry name" value="TmCorA-like_1"/>
    <property type="match status" value="1"/>
</dbReference>
<comment type="function">
    <text evidence="8">Mediates influx of magnesium ions.</text>
</comment>
<dbReference type="Gene3D" id="1.20.58.340">
    <property type="entry name" value="Magnesium transport protein CorA, transmembrane region"/>
    <property type="match status" value="2"/>
</dbReference>
<proteinExistence type="inferred from homology"/>
<evidence type="ECO:0000313" key="10">
    <source>
        <dbReference type="Proteomes" id="UP000627521"/>
    </source>
</evidence>
<dbReference type="SUPFAM" id="SSF143865">
    <property type="entry name" value="CorA soluble domain-like"/>
    <property type="match status" value="1"/>
</dbReference>
<reference evidence="9 10" key="1">
    <citation type="submission" date="2020-09" db="EMBL/GenBank/DDBJ databases">
        <title>Bacillus nautilus sp. nov., Chryseoglobus crepusculi sp. nov, and Psychrobacter noctis sp. nov., isolated from deep-sea sponges from the equatorial Atlantic.</title>
        <authorList>
            <person name="Stennett H.L."/>
            <person name="Williams S.E."/>
        </authorList>
    </citation>
    <scope>NUCLEOTIDE SEQUENCE [LARGE SCALE GENOMIC DNA]</scope>
    <source>
        <strain evidence="9 10">28M-24</strain>
    </source>
</reference>
<comment type="similarity">
    <text evidence="2 8">Belongs to the CorA metal ion transporter (MIT) (TC 1.A.35) family.</text>
</comment>
<accession>A0ABR8LV29</accession>
<dbReference type="RefSeq" id="WP_028282934.1">
    <property type="nucleotide sequence ID" value="NZ_CAXBHU010000004.1"/>
</dbReference>
<dbReference type="PANTHER" id="PTHR46494">
    <property type="entry name" value="CORA FAMILY METAL ION TRANSPORTER (EUROFUNG)"/>
    <property type="match status" value="1"/>
</dbReference>
<keyword evidence="8" id="KW-0406">Ion transport</keyword>
<sequence length="359" mass="42699">MAKKRQKKRTQNYKKHLGQIPGALVYTGSKEDKILHLYAFDYSEDSFKEADLNTVEEAFNFKDSETVTWFNLNGLNFIDQIEKIGQHYKLHPLILEDIVNTSQRPKIDEYKDYFFIVLKMMYYDADEKLVSEQVSIVMGKNYVLTFQEAEGDVFDSLRDRIRQKKGRVREEGSDYLMYALIDAIVDHYYAIIETMGNKIEDLEDDLFTGMTQEQISQQIQNLKREILKLRRAIFPLREIINRVEKSDNPLIEEKTTHYFRDVYDHIIQVTENIDIYREMIWSLMDMYMTTISNKMNEVMKVLTIIATIFIPLTFIAGIYGMNFTNMPELQYKYGYYVVWIVMLVVLIGMLIYFKRKKWL</sequence>
<keyword evidence="7 8" id="KW-0472">Membrane</keyword>
<keyword evidence="10" id="KW-1185">Reference proteome</keyword>
<dbReference type="InterPro" id="IPR045861">
    <property type="entry name" value="CorA_cytoplasmic_dom"/>
</dbReference>
<keyword evidence="6 8" id="KW-1133">Transmembrane helix</keyword>
<organism evidence="9 10">
    <name type="scientific">Olleya marilimosa</name>
    <dbReference type="NCBI Taxonomy" id="272164"/>
    <lineage>
        <taxon>Bacteria</taxon>
        <taxon>Pseudomonadati</taxon>
        <taxon>Bacteroidota</taxon>
        <taxon>Flavobacteriia</taxon>
        <taxon>Flavobacteriales</taxon>
        <taxon>Flavobacteriaceae</taxon>
    </lineage>
</organism>
<evidence type="ECO:0000256" key="3">
    <source>
        <dbReference type="ARBA" id="ARBA00022448"/>
    </source>
</evidence>
<dbReference type="Pfam" id="PF01544">
    <property type="entry name" value="CorA"/>
    <property type="match status" value="1"/>
</dbReference>
<evidence type="ECO:0000256" key="2">
    <source>
        <dbReference type="ARBA" id="ARBA00009765"/>
    </source>
</evidence>
<dbReference type="InterPro" id="IPR045863">
    <property type="entry name" value="CorA_TM1_TM2"/>
</dbReference>
<dbReference type="PANTHER" id="PTHR46494:SF1">
    <property type="entry name" value="CORA FAMILY METAL ION TRANSPORTER (EUROFUNG)"/>
    <property type="match status" value="1"/>
</dbReference>
<gene>
    <name evidence="8 9" type="primary">corA</name>
    <name evidence="9" type="ORF">IEG06_09545</name>
</gene>
<dbReference type="Proteomes" id="UP000627521">
    <property type="component" value="Unassembled WGS sequence"/>
</dbReference>
<dbReference type="Gene3D" id="3.30.460.20">
    <property type="entry name" value="CorA soluble domain-like"/>
    <property type="match status" value="1"/>
</dbReference>
<dbReference type="NCBIfam" id="TIGR00383">
    <property type="entry name" value="corA"/>
    <property type="match status" value="1"/>
</dbReference>
<evidence type="ECO:0000256" key="6">
    <source>
        <dbReference type="ARBA" id="ARBA00022989"/>
    </source>
</evidence>
<feature type="transmembrane region" description="Helical" evidence="8">
    <location>
        <begin position="333"/>
        <end position="353"/>
    </location>
</feature>
<dbReference type="InterPro" id="IPR004488">
    <property type="entry name" value="Mg/Co-transport_prot_CorA"/>
</dbReference>
<keyword evidence="4 8" id="KW-1003">Cell membrane</keyword>
<keyword evidence="5 8" id="KW-0812">Transmembrane</keyword>
<dbReference type="InterPro" id="IPR002523">
    <property type="entry name" value="MgTranspt_CorA/ZnTranspt_ZntB"/>
</dbReference>
<keyword evidence="3 8" id="KW-0813">Transport</keyword>